<feature type="compositionally biased region" description="Basic and acidic residues" evidence="1">
    <location>
        <begin position="188"/>
        <end position="197"/>
    </location>
</feature>
<dbReference type="SUPFAM" id="SSF51120">
    <property type="entry name" value="beta-Roll"/>
    <property type="match status" value="1"/>
</dbReference>
<name>A0A3S4WVW8_HAEPA</name>
<gene>
    <name evidence="2" type="ORF">NCTC10665_01755</name>
</gene>
<feature type="compositionally biased region" description="Polar residues" evidence="1">
    <location>
        <begin position="392"/>
        <end position="401"/>
    </location>
</feature>
<protein>
    <submittedName>
        <fullName evidence="2">Hyperosmolarity resistance protein Ebh</fullName>
    </submittedName>
</protein>
<proteinExistence type="predicted"/>
<evidence type="ECO:0000256" key="1">
    <source>
        <dbReference type="SAM" id="MobiDB-lite"/>
    </source>
</evidence>
<dbReference type="EMBL" id="LR134481">
    <property type="protein sequence ID" value="VEI32889.1"/>
    <property type="molecule type" value="Genomic_DNA"/>
</dbReference>
<dbReference type="RefSeq" id="WP_126471557.1">
    <property type="nucleotide sequence ID" value="NZ_LR134481.1"/>
</dbReference>
<feature type="compositionally biased region" description="Basic and acidic residues" evidence="1">
    <location>
        <begin position="295"/>
        <end position="304"/>
    </location>
</feature>
<dbReference type="AlphaFoldDB" id="A0A3S4WVW8"/>
<feature type="compositionally biased region" description="Polar residues" evidence="1">
    <location>
        <begin position="32"/>
        <end position="48"/>
    </location>
</feature>
<reference evidence="2 3" key="1">
    <citation type="submission" date="2018-12" db="EMBL/GenBank/DDBJ databases">
        <authorList>
            <consortium name="Pathogen Informatics"/>
        </authorList>
    </citation>
    <scope>NUCLEOTIDE SEQUENCE [LARGE SCALE GENOMIC DNA]</scope>
    <source>
        <strain evidence="2 3">NCTC10665</strain>
    </source>
</reference>
<evidence type="ECO:0000313" key="3">
    <source>
        <dbReference type="Proteomes" id="UP000268879"/>
    </source>
</evidence>
<feature type="compositionally biased region" description="Polar residues" evidence="1">
    <location>
        <begin position="499"/>
        <end position="508"/>
    </location>
</feature>
<feature type="compositionally biased region" description="Polar residues" evidence="1">
    <location>
        <begin position="353"/>
        <end position="369"/>
    </location>
</feature>
<feature type="compositionally biased region" description="Polar residues" evidence="1">
    <location>
        <begin position="178"/>
        <end position="187"/>
    </location>
</feature>
<evidence type="ECO:0000313" key="2">
    <source>
        <dbReference type="EMBL" id="VEI32889.1"/>
    </source>
</evidence>
<sequence length="899" mass="95369">MTITPAPEKDVNKTTVTYTDEDGNEHTETFTKDPNTNKWVDNNPNDSVSIDPETGVITIPEKAVKDGSEVTAKNTDNSDNTGEKGSDTVKDVTPPSAPEVVAQPDGSVTITPAPEKDVNKTTVTYTDEDGNEHTETFTKDPNTNKWVDNNPNDSVSIDPETGVITIPEKAVKDGSEVTAKNTDNSDNTGEKGSDTVKDVTPPSAPEVVAQPDGSVTITPAPEEDVNKTTVTYTDEDGNEHTETFTKDPNTNKWVDNNPNDSVSIDPETGVITIPEKAVKDGSEVTAKNTDNSDNTGEKGSDTVKDVTPPSAPEVVAQPDGSVTITPAPEKDVNKTTVTYTDEDGNEHTETFTKDPNTNKWVDNNPNDSVSIDPETGVITIPEKAVKDGSEVTAKNTDNSDNTGEKGSDTVKDVTPPSAPEVVAQPDGSVTITPAPEKDVNKTTVTYTDEDGNEHTETFTKDPNTNKWVDNNPNDSVSIDPETGVITIPEKSVKDGSEVTAKNTDNSDNTGEKGSDTVKDLTPPDAPTVVINDDNDGKINKGDLNQFDKATTTITIPSTAKNGDSLVVTINGSQQTFIVDDNNRSNGITITFDPLANGQNNTVDAYIQRGNLKSAIATDSSITELSNPGLNITVTDVVGVNLSLDYGIKASEYNTHIGQVDLSQDTSVAPRFSSADDKLTVTKNMDGSQNFVNMGDGDNVLNVGGYISGNTQVNFGNGNDKVHISGYLGGSSPINLGAGNDEIIVDGKLQGSARINAGDGDDHISVGSTVISSTARIDGGNGHDVLTFTDNFKTPTSVGNLHHISGIEEIVLDGTNQTLLGVTYEDLLSNSKSLYITGDSNDTVHLGNQKGNLNDSMNGAGSYQWNATGSVTKGDHTYTEYTFSGDNNYKVYIDTDIQVI</sequence>
<dbReference type="Proteomes" id="UP000268879">
    <property type="component" value="Chromosome"/>
</dbReference>
<feature type="compositionally biased region" description="Basic and acidic residues" evidence="1">
    <location>
        <begin position="402"/>
        <end position="411"/>
    </location>
</feature>
<dbReference type="Gene3D" id="2.160.20.160">
    <property type="match status" value="1"/>
</dbReference>
<feature type="compositionally biased region" description="Polar residues" evidence="1">
    <location>
        <begin position="71"/>
        <end position="80"/>
    </location>
</feature>
<organism evidence="2 3">
    <name type="scientific">Haemophilus parainfluenzae</name>
    <dbReference type="NCBI Taxonomy" id="729"/>
    <lineage>
        <taxon>Bacteria</taxon>
        <taxon>Pseudomonadati</taxon>
        <taxon>Pseudomonadota</taxon>
        <taxon>Gammaproteobacteria</taxon>
        <taxon>Pasteurellales</taxon>
        <taxon>Pasteurellaceae</taxon>
        <taxon>Haemophilus</taxon>
    </lineage>
</organism>
<feature type="compositionally biased region" description="Polar residues" evidence="1">
    <location>
        <begin position="460"/>
        <end position="476"/>
    </location>
</feature>
<dbReference type="InterPro" id="IPR011049">
    <property type="entry name" value="Serralysin-like_metalloprot_C"/>
</dbReference>
<feature type="compositionally biased region" description="Basic and acidic residues" evidence="1">
    <location>
        <begin position="509"/>
        <end position="518"/>
    </location>
</feature>
<accession>A0A3S4WVW8</accession>
<feature type="compositionally biased region" description="Polar residues" evidence="1">
    <location>
        <begin position="139"/>
        <end position="155"/>
    </location>
</feature>
<feature type="region of interest" description="Disordered" evidence="1">
    <location>
        <begin position="1"/>
        <end position="536"/>
    </location>
</feature>
<feature type="compositionally biased region" description="Polar residues" evidence="1">
    <location>
        <begin position="285"/>
        <end position="294"/>
    </location>
</feature>
<feature type="compositionally biased region" description="Polar residues" evidence="1">
    <location>
        <begin position="246"/>
        <end position="262"/>
    </location>
</feature>
<feature type="compositionally biased region" description="Basic and acidic residues" evidence="1">
    <location>
        <begin position="81"/>
        <end position="90"/>
    </location>
</feature>